<feature type="transmembrane region" description="Helical" evidence="1">
    <location>
        <begin position="32"/>
        <end position="52"/>
    </location>
</feature>
<evidence type="ECO:0008006" key="4">
    <source>
        <dbReference type="Google" id="ProtNLM"/>
    </source>
</evidence>
<dbReference type="RefSeq" id="WP_264136144.1">
    <property type="nucleotide sequence ID" value="NZ_JAOYOD010000001.1"/>
</dbReference>
<evidence type="ECO:0000313" key="3">
    <source>
        <dbReference type="Proteomes" id="UP001300692"/>
    </source>
</evidence>
<protein>
    <recommendedName>
        <fullName evidence="4">Lipoprotein</fullName>
    </recommendedName>
</protein>
<dbReference type="Proteomes" id="UP001300692">
    <property type="component" value="Unassembled WGS sequence"/>
</dbReference>
<comment type="caution">
    <text evidence="2">The sequence shown here is derived from an EMBL/GenBank/DDBJ whole genome shotgun (WGS) entry which is preliminary data.</text>
</comment>
<proteinExistence type="predicted"/>
<evidence type="ECO:0000313" key="2">
    <source>
        <dbReference type="EMBL" id="MCV9385353.1"/>
    </source>
</evidence>
<keyword evidence="1" id="KW-0812">Transmembrane</keyword>
<name>A0ABT3CNP3_9BACT</name>
<keyword evidence="1" id="KW-0472">Membrane</keyword>
<sequence>MIKALKYRWLAPLLVLTSCVLGWINNAEMRGVYAGLMFFSVLFLIHGVLCHWKYIKEHRENQ</sequence>
<reference evidence="2 3" key="1">
    <citation type="submission" date="2022-10" db="EMBL/GenBank/DDBJ databases">
        <title>Comparative genomics and taxonomic characterization of three novel marine species of genus Reichenbachiella exhibiting antioxidant and polysaccharide degradation activities.</title>
        <authorList>
            <person name="Muhammad N."/>
            <person name="Lee Y.-J."/>
            <person name="Ko J."/>
            <person name="Kim S.-G."/>
        </authorList>
    </citation>
    <scope>NUCLEOTIDE SEQUENCE [LARGE SCALE GENOMIC DNA]</scope>
    <source>
        <strain evidence="2 3">ABR2-5</strain>
    </source>
</reference>
<gene>
    <name evidence="2" type="ORF">N7U62_01690</name>
</gene>
<dbReference type="PROSITE" id="PS51257">
    <property type="entry name" value="PROKAR_LIPOPROTEIN"/>
    <property type="match status" value="1"/>
</dbReference>
<keyword evidence="3" id="KW-1185">Reference proteome</keyword>
<accession>A0ABT3CNP3</accession>
<dbReference type="EMBL" id="JAOYOD010000001">
    <property type="protein sequence ID" value="MCV9385353.1"/>
    <property type="molecule type" value="Genomic_DNA"/>
</dbReference>
<keyword evidence="1" id="KW-1133">Transmembrane helix</keyword>
<evidence type="ECO:0000256" key="1">
    <source>
        <dbReference type="SAM" id="Phobius"/>
    </source>
</evidence>
<organism evidence="2 3">
    <name type="scientific">Reichenbachiella ulvae</name>
    <dbReference type="NCBI Taxonomy" id="2980104"/>
    <lineage>
        <taxon>Bacteria</taxon>
        <taxon>Pseudomonadati</taxon>
        <taxon>Bacteroidota</taxon>
        <taxon>Cytophagia</taxon>
        <taxon>Cytophagales</taxon>
        <taxon>Reichenbachiellaceae</taxon>
        <taxon>Reichenbachiella</taxon>
    </lineage>
</organism>